<organism evidence="1">
    <name type="scientific">bioreactor metagenome</name>
    <dbReference type="NCBI Taxonomy" id="1076179"/>
    <lineage>
        <taxon>unclassified sequences</taxon>
        <taxon>metagenomes</taxon>
        <taxon>ecological metagenomes</taxon>
    </lineage>
</organism>
<name>A0A645DPQ1_9ZZZZ</name>
<comment type="caution">
    <text evidence="1">The sequence shown here is derived from an EMBL/GenBank/DDBJ whole genome shotgun (WGS) entry which is preliminary data.</text>
</comment>
<dbReference type="AlphaFoldDB" id="A0A645DPQ1"/>
<gene>
    <name evidence="1" type="ORF">SDC9_138326</name>
</gene>
<proteinExistence type="predicted"/>
<accession>A0A645DPQ1</accession>
<protein>
    <submittedName>
        <fullName evidence="1">Uncharacterized protein</fullName>
    </submittedName>
</protein>
<sequence>MVFKNSDIVTLLDFSCQEFDDPPAGYIAACMKHPSFVVATFQPKGQRVAGHVKVHPVCDEFGDPLGSFIYKYIHSIRVAEVTPCIYCIFEMESGVVIVGRNCCYPSLCMVGVTFVELTFCNHCYRSITRGPEGCIEPGQSASRNKVVVVLHSVFFWEHECKLFIPKTCFFCSFAPE</sequence>
<reference evidence="1" key="1">
    <citation type="submission" date="2019-08" db="EMBL/GenBank/DDBJ databases">
        <authorList>
            <person name="Kucharzyk K."/>
            <person name="Murdoch R.W."/>
            <person name="Higgins S."/>
            <person name="Loffler F."/>
        </authorList>
    </citation>
    <scope>NUCLEOTIDE SEQUENCE</scope>
</reference>
<dbReference type="EMBL" id="VSSQ01038301">
    <property type="protein sequence ID" value="MPM91199.1"/>
    <property type="molecule type" value="Genomic_DNA"/>
</dbReference>
<evidence type="ECO:0000313" key="1">
    <source>
        <dbReference type="EMBL" id="MPM91199.1"/>
    </source>
</evidence>